<dbReference type="RefSeq" id="WP_251581307.1">
    <property type="nucleotide sequence ID" value="NZ_JBHTKX010000001.1"/>
</dbReference>
<feature type="transmembrane region" description="Helical" evidence="1">
    <location>
        <begin position="228"/>
        <end position="254"/>
    </location>
</feature>
<proteinExistence type="predicted"/>
<evidence type="ECO:0000313" key="3">
    <source>
        <dbReference type="Proteomes" id="UP001597169"/>
    </source>
</evidence>
<reference evidence="3" key="1">
    <citation type="journal article" date="2019" name="Int. J. Syst. Evol. Microbiol.">
        <title>The Global Catalogue of Microorganisms (GCM) 10K type strain sequencing project: providing services to taxonomists for standard genome sequencing and annotation.</title>
        <authorList>
            <consortium name="The Broad Institute Genomics Platform"/>
            <consortium name="The Broad Institute Genome Sequencing Center for Infectious Disease"/>
            <person name="Wu L."/>
            <person name="Ma J."/>
        </authorList>
    </citation>
    <scope>NUCLEOTIDE SEQUENCE [LARGE SCALE GENOMIC DNA]</scope>
    <source>
        <strain evidence="3">CCUG 53519</strain>
    </source>
</reference>
<feature type="transmembrane region" description="Helical" evidence="1">
    <location>
        <begin position="287"/>
        <end position="309"/>
    </location>
</feature>
<organism evidence="2 3">
    <name type="scientific">Paenibacillus provencensis</name>
    <dbReference type="NCBI Taxonomy" id="441151"/>
    <lineage>
        <taxon>Bacteria</taxon>
        <taxon>Bacillati</taxon>
        <taxon>Bacillota</taxon>
        <taxon>Bacilli</taxon>
        <taxon>Bacillales</taxon>
        <taxon>Paenibacillaceae</taxon>
        <taxon>Paenibacillus</taxon>
    </lineage>
</organism>
<name>A0ABW3PKV2_9BACL</name>
<feature type="transmembrane region" description="Helical" evidence="1">
    <location>
        <begin position="316"/>
        <end position="335"/>
    </location>
</feature>
<dbReference type="Proteomes" id="UP001597169">
    <property type="component" value="Unassembled WGS sequence"/>
</dbReference>
<dbReference type="EMBL" id="JBHTKX010000001">
    <property type="protein sequence ID" value="MFD1127359.1"/>
    <property type="molecule type" value="Genomic_DNA"/>
</dbReference>
<evidence type="ECO:0008006" key="4">
    <source>
        <dbReference type="Google" id="ProtNLM"/>
    </source>
</evidence>
<evidence type="ECO:0000256" key="1">
    <source>
        <dbReference type="SAM" id="Phobius"/>
    </source>
</evidence>
<feature type="transmembrane region" description="Helical" evidence="1">
    <location>
        <begin position="185"/>
        <end position="207"/>
    </location>
</feature>
<sequence length="380" mass="44832">MKLIGYELRKIFNRKVLVFLALFHVIFYFMYLEFSFKYFPNGRPDGDMHHVTIQMLGQYGERMDKEEFEDFKQQLTELEQTADQLIKSDPYFKEYRVSSFEEFKQKSGEGILPFEVNSYIYNHKERGDLIWEIAARESLIEQYESKNTAAISDLNDEQLKKVEQYEQDGTFTSIFSGELMENYRIQLGFLQILVLVSSMFLIIPMYIKDRNNGVIYLQYSSKAGRKHFLIKWAAAILAVTILYAVQLSAFFMLYSDEIKSVFYFISINSYFNSWVGPYWYDLNFMEFILITMGLLYVLLLLFTTVTALISSLARNYVTIIAALVPCVIWLLSPFFDMMLLRTASLYDPMILQPLLYGAFILIVVLFLRHRWRRERVGDLN</sequence>
<keyword evidence="1" id="KW-0472">Membrane</keyword>
<accession>A0ABW3PKV2</accession>
<comment type="caution">
    <text evidence="2">The sequence shown here is derived from an EMBL/GenBank/DDBJ whole genome shotgun (WGS) entry which is preliminary data.</text>
</comment>
<feature type="transmembrane region" description="Helical" evidence="1">
    <location>
        <begin position="350"/>
        <end position="367"/>
    </location>
</feature>
<keyword evidence="1" id="KW-0812">Transmembrane</keyword>
<gene>
    <name evidence="2" type="ORF">ACFQ3J_04110</name>
</gene>
<keyword evidence="1" id="KW-1133">Transmembrane helix</keyword>
<feature type="transmembrane region" description="Helical" evidence="1">
    <location>
        <begin position="12"/>
        <end position="31"/>
    </location>
</feature>
<protein>
    <recommendedName>
        <fullName evidence="4">ABC-2 family transporter protein</fullName>
    </recommendedName>
</protein>
<keyword evidence="3" id="KW-1185">Reference proteome</keyword>
<evidence type="ECO:0000313" key="2">
    <source>
        <dbReference type="EMBL" id="MFD1127359.1"/>
    </source>
</evidence>